<evidence type="ECO:0000313" key="1">
    <source>
        <dbReference type="EMBL" id="SDS70323.1"/>
    </source>
</evidence>
<sequence>MHTTAPALDLAVAQPVAQPVVRPLAAPARLHLAVVPQAARRRGEDGATTAEYATVTGCGVGFAGLLYKFLTSDSGQQLLSLIFDAVKSLLPF</sequence>
<dbReference type="InterPro" id="IPR025338">
    <property type="entry name" value="DUF4244"/>
</dbReference>
<organism evidence="1 2">
    <name type="scientific">Nocardioides scoriae</name>
    <dbReference type="NCBI Taxonomy" id="642780"/>
    <lineage>
        <taxon>Bacteria</taxon>
        <taxon>Bacillati</taxon>
        <taxon>Actinomycetota</taxon>
        <taxon>Actinomycetes</taxon>
        <taxon>Propionibacteriales</taxon>
        <taxon>Nocardioidaceae</taxon>
        <taxon>Nocardioides</taxon>
    </lineage>
</organism>
<evidence type="ECO:0008006" key="3">
    <source>
        <dbReference type="Google" id="ProtNLM"/>
    </source>
</evidence>
<gene>
    <name evidence="1" type="ORF">SAMN04488570_2486</name>
</gene>
<reference evidence="2" key="1">
    <citation type="submission" date="2016-10" db="EMBL/GenBank/DDBJ databases">
        <authorList>
            <person name="Varghese N."/>
            <person name="Submissions S."/>
        </authorList>
    </citation>
    <scope>NUCLEOTIDE SEQUENCE [LARGE SCALE GENOMIC DNA]</scope>
    <source>
        <strain evidence="2">DSM 22127</strain>
    </source>
</reference>
<accession>A0A1H1UCZ7</accession>
<dbReference type="Pfam" id="PF14029">
    <property type="entry name" value="DUF4244"/>
    <property type="match status" value="1"/>
</dbReference>
<dbReference type="OrthoDB" id="3748241at2"/>
<dbReference type="EMBL" id="LT629757">
    <property type="protein sequence ID" value="SDS70323.1"/>
    <property type="molecule type" value="Genomic_DNA"/>
</dbReference>
<name>A0A1H1UCZ7_9ACTN</name>
<dbReference type="STRING" id="642780.SAMN04488570_2486"/>
<proteinExistence type="predicted"/>
<dbReference type="AlphaFoldDB" id="A0A1H1UCZ7"/>
<dbReference type="RefSeq" id="WP_091730126.1">
    <property type="nucleotide sequence ID" value="NZ_LT629757.1"/>
</dbReference>
<dbReference type="Proteomes" id="UP000198859">
    <property type="component" value="Chromosome I"/>
</dbReference>
<keyword evidence="2" id="KW-1185">Reference proteome</keyword>
<protein>
    <recommendedName>
        <fullName evidence="3">DUF4244 domain-containing protein</fullName>
    </recommendedName>
</protein>
<evidence type="ECO:0000313" key="2">
    <source>
        <dbReference type="Proteomes" id="UP000198859"/>
    </source>
</evidence>